<reference evidence="2 3" key="1">
    <citation type="submission" date="2019-02" db="EMBL/GenBank/DDBJ databases">
        <title>Genome sequencing of the rare red list fungi Hericium alpestre (H. flagellum).</title>
        <authorList>
            <person name="Buettner E."/>
            <person name="Kellner H."/>
        </authorList>
    </citation>
    <scope>NUCLEOTIDE SEQUENCE [LARGE SCALE GENOMIC DNA]</scope>
    <source>
        <strain evidence="2 3">DSM 108284</strain>
    </source>
</reference>
<organism evidence="2 3">
    <name type="scientific">Hericium alpestre</name>
    <dbReference type="NCBI Taxonomy" id="135208"/>
    <lineage>
        <taxon>Eukaryota</taxon>
        <taxon>Fungi</taxon>
        <taxon>Dikarya</taxon>
        <taxon>Basidiomycota</taxon>
        <taxon>Agaricomycotina</taxon>
        <taxon>Agaricomycetes</taxon>
        <taxon>Russulales</taxon>
        <taxon>Hericiaceae</taxon>
        <taxon>Hericium</taxon>
    </lineage>
</organism>
<gene>
    <name evidence="2" type="ORF">EWM64_g4215</name>
</gene>
<sequence>MSISYFLGKAYRFVNGCNAFSDSCSNSVSRRDDADPDPSSDPGPSDTTTEPIDTATDTDPQPTDTTSGADGTTSADATATSDAGDATTSSDASDPQQTGDPNDPNDPDTSTAPKSSKLPPFQFNLHESLFNKSVACTTGGKNASAQSSAKVSVDLDAQATMQVVIGVDASGTLSPPKISDISLTASVLGSLDGKLSLTADATGKFNIPSRVIAQKAISGLSIPGILNVTPTFLISAQAQGSLGLGFVSSVALNYNISSAELTFPPKKAPLPKQTKPGRRAAAKGKGTSGSGAGGDTNSASVQRGDSAISLSTSPGSNGKADISAHVIPEVGVELSGLGESANVVLKMDTSAELTLGPNSGGTSNPPPETDGSSSETSSAASETSSADPETSSAGSETSSAASETSSAGSETAKSIPAARSQKPGRRASGSAQTCAKITTGMNMHASSDGNFFGLFDKTTSAQLFNKNFTLLNKCFPAGKAPGNPGSTSTGTGSTPINTATDDPDDPNATPTDTTDAPGATSTDTADDGTSTIDNGSTDTDSIPTDPATPTDDPDGVSTDTSTDDANGTPTADPDSTDSSLTATASSDPSAPTDDPDAGVTQTDSNSTPTDTASAQSSDSPVLPNTGLQCSTSGTTAPQPLVSQTVPADGQQTAA</sequence>
<feature type="compositionally biased region" description="Polar residues" evidence="1">
    <location>
        <begin position="557"/>
        <end position="567"/>
    </location>
</feature>
<feature type="compositionally biased region" description="Polar residues" evidence="1">
    <location>
        <begin position="295"/>
        <end position="316"/>
    </location>
</feature>
<feature type="compositionally biased region" description="Polar residues" evidence="1">
    <location>
        <begin position="599"/>
        <end position="619"/>
    </location>
</feature>
<feature type="compositionally biased region" description="Low complexity" evidence="1">
    <location>
        <begin position="568"/>
        <end position="592"/>
    </location>
</feature>
<proteinExistence type="predicted"/>
<evidence type="ECO:0000256" key="1">
    <source>
        <dbReference type="SAM" id="MobiDB-lite"/>
    </source>
</evidence>
<accession>A0A4Y9ZYB0</accession>
<feature type="compositionally biased region" description="Polar residues" evidence="1">
    <location>
        <begin position="625"/>
        <end position="654"/>
    </location>
</feature>
<feature type="region of interest" description="Disordered" evidence="1">
    <location>
        <begin position="263"/>
        <end position="319"/>
    </location>
</feature>
<evidence type="ECO:0000313" key="2">
    <source>
        <dbReference type="EMBL" id="TFY79802.1"/>
    </source>
</evidence>
<feature type="region of interest" description="Disordered" evidence="1">
    <location>
        <begin position="23"/>
        <end position="120"/>
    </location>
</feature>
<keyword evidence="3" id="KW-1185">Reference proteome</keyword>
<dbReference type="OrthoDB" id="73875at2759"/>
<comment type="caution">
    <text evidence="2">The sequence shown here is derived from an EMBL/GenBank/DDBJ whole genome shotgun (WGS) entry which is preliminary data.</text>
</comment>
<dbReference type="AlphaFoldDB" id="A0A4Y9ZYB0"/>
<dbReference type="STRING" id="135208.A0A4Y9ZYB0"/>
<feature type="region of interest" description="Disordered" evidence="1">
    <location>
        <begin position="476"/>
        <end position="654"/>
    </location>
</feature>
<dbReference type="EMBL" id="SFCI01000440">
    <property type="protein sequence ID" value="TFY79802.1"/>
    <property type="molecule type" value="Genomic_DNA"/>
</dbReference>
<feature type="compositionally biased region" description="Low complexity" evidence="1">
    <location>
        <begin position="481"/>
        <end position="550"/>
    </location>
</feature>
<feature type="compositionally biased region" description="Low complexity" evidence="1">
    <location>
        <begin position="40"/>
        <end position="102"/>
    </location>
</feature>
<feature type="region of interest" description="Disordered" evidence="1">
    <location>
        <begin position="352"/>
        <end position="432"/>
    </location>
</feature>
<feature type="compositionally biased region" description="Low complexity" evidence="1">
    <location>
        <begin position="356"/>
        <end position="412"/>
    </location>
</feature>
<name>A0A4Y9ZYB0_9AGAM</name>
<evidence type="ECO:0000313" key="3">
    <source>
        <dbReference type="Proteomes" id="UP000298061"/>
    </source>
</evidence>
<protein>
    <submittedName>
        <fullName evidence="2">Uncharacterized protein</fullName>
    </submittedName>
</protein>
<dbReference type="Proteomes" id="UP000298061">
    <property type="component" value="Unassembled WGS sequence"/>
</dbReference>